<gene>
    <name evidence="2" type="ORF">PG986_004780</name>
</gene>
<dbReference type="GeneID" id="92074064"/>
<keyword evidence="3" id="KW-1185">Reference proteome</keyword>
<accession>A0ABR1QNJ7</accession>
<organism evidence="2 3">
    <name type="scientific">Apiospora aurea</name>
    <dbReference type="NCBI Taxonomy" id="335848"/>
    <lineage>
        <taxon>Eukaryota</taxon>
        <taxon>Fungi</taxon>
        <taxon>Dikarya</taxon>
        <taxon>Ascomycota</taxon>
        <taxon>Pezizomycotina</taxon>
        <taxon>Sordariomycetes</taxon>
        <taxon>Xylariomycetidae</taxon>
        <taxon>Amphisphaeriales</taxon>
        <taxon>Apiosporaceae</taxon>
        <taxon>Apiospora</taxon>
    </lineage>
</organism>
<comment type="caution">
    <text evidence="2">The sequence shown here is derived from an EMBL/GenBank/DDBJ whole genome shotgun (WGS) entry which is preliminary data.</text>
</comment>
<evidence type="ECO:0000256" key="1">
    <source>
        <dbReference type="SAM" id="MobiDB-lite"/>
    </source>
</evidence>
<feature type="region of interest" description="Disordered" evidence="1">
    <location>
        <begin position="1"/>
        <end position="193"/>
    </location>
</feature>
<protein>
    <submittedName>
        <fullName evidence="2">Uncharacterized protein</fullName>
    </submittedName>
</protein>
<name>A0ABR1QNJ7_9PEZI</name>
<dbReference type="EMBL" id="JAQQWE010000003">
    <property type="protein sequence ID" value="KAK7959926.1"/>
    <property type="molecule type" value="Genomic_DNA"/>
</dbReference>
<dbReference type="Proteomes" id="UP001391051">
    <property type="component" value="Unassembled WGS sequence"/>
</dbReference>
<sequence length="203" mass="22149">MGKDKDSKKHHHTSKKRGGGGDEDLPPIYEALDNPTGYGTYGGQGAYSTNMRERNELPPRHARNLVGNKTEFDRSRKGAYDSAGYLEPNPDGPHYSSYYSGFDKYASDKKKSSSSSHHHSSSRHESSSKSSKDKDTGKSKDKGKSGSSSNCKDKRHSNKDRYDDDSSDSDDAGGYQYRTGGYGGSYSSGYGGSGYYSTSGYAY</sequence>
<dbReference type="RefSeq" id="XP_066703629.1">
    <property type="nucleotide sequence ID" value="XM_066841002.1"/>
</dbReference>
<reference evidence="2 3" key="1">
    <citation type="submission" date="2023-01" db="EMBL/GenBank/DDBJ databases">
        <title>Analysis of 21 Apiospora genomes using comparative genomics revels a genus with tremendous synthesis potential of carbohydrate active enzymes and secondary metabolites.</title>
        <authorList>
            <person name="Sorensen T."/>
        </authorList>
    </citation>
    <scope>NUCLEOTIDE SEQUENCE [LARGE SCALE GENOMIC DNA]</scope>
    <source>
        <strain evidence="2 3">CBS 24483</strain>
    </source>
</reference>
<feature type="compositionally biased region" description="Basic and acidic residues" evidence="1">
    <location>
        <begin position="70"/>
        <end position="79"/>
    </location>
</feature>
<proteinExistence type="predicted"/>
<evidence type="ECO:0000313" key="3">
    <source>
        <dbReference type="Proteomes" id="UP001391051"/>
    </source>
</evidence>
<evidence type="ECO:0000313" key="2">
    <source>
        <dbReference type="EMBL" id="KAK7959926.1"/>
    </source>
</evidence>
<feature type="compositionally biased region" description="Basic residues" evidence="1">
    <location>
        <begin position="8"/>
        <end position="18"/>
    </location>
</feature>
<feature type="compositionally biased region" description="Basic and acidic residues" evidence="1">
    <location>
        <begin position="122"/>
        <end position="144"/>
    </location>
</feature>
<feature type="compositionally biased region" description="Gly residues" evidence="1">
    <location>
        <begin position="180"/>
        <end position="193"/>
    </location>
</feature>